<evidence type="ECO:0008006" key="3">
    <source>
        <dbReference type="Google" id="ProtNLM"/>
    </source>
</evidence>
<dbReference type="OrthoDB" id="5049839at2759"/>
<evidence type="ECO:0000313" key="1">
    <source>
        <dbReference type="EMBL" id="RFN49383.1"/>
    </source>
</evidence>
<gene>
    <name evidence="1" type="ORF">FIE12Z_6365</name>
</gene>
<proteinExistence type="predicted"/>
<keyword evidence="2" id="KW-1185">Reference proteome</keyword>
<sequence>MPGIGIESLPLFIYEEIAGYCDNKTLTQLVYVSVNFYNWFNGSRLKNFYMHDHLHLVTYWLRGLLDERSPRLVPRLKAIKDVEIGVCLGGWENYSLPRDPGYELPDLLVRLLSEMLTVKSATLILDCMHLEVVELLTTLLESKPSNMMKHSALDILALPQVTSAYLGCCDPSKLTSVYLYADRKVRNPEYFQINLAHGDYTMEYNQLLRQYQDQVPKLKRLRLALETDRGTSLKATFREIEAIATEFPELEWLIVDETGHRPDLMELESNLNWFADILSSTKLTHLAITIDNATAFESFQRKNPTVSKARAPKEFENWYQGLIRLLVESNPRLQRLVIIGSGREPFYNATRANAGVSVRHLNHDEMAQLARPSGFPLGLSG</sequence>
<reference evidence="1 2" key="1">
    <citation type="journal article" date="2018" name="PLoS Pathog.">
        <title>Evolution of structural diversity of trichothecenes, a family of toxins produced by plant pathogenic and entomopathogenic fungi.</title>
        <authorList>
            <person name="Proctor R.H."/>
            <person name="McCormick S.P."/>
            <person name="Kim H.S."/>
            <person name="Cardoza R.E."/>
            <person name="Stanley A.M."/>
            <person name="Lindo L."/>
            <person name="Kelly A."/>
            <person name="Brown D.W."/>
            <person name="Lee T."/>
            <person name="Vaughan M.M."/>
            <person name="Alexander N.J."/>
            <person name="Busman M."/>
            <person name="Gutierrez S."/>
        </authorList>
    </citation>
    <scope>NUCLEOTIDE SEQUENCE [LARGE SCALE GENOMIC DNA]</scope>
    <source>
        <strain evidence="1 2">NRRL 13405</strain>
    </source>
</reference>
<organism evidence="1 2">
    <name type="scientific">Fusarium flagelliforme</name>
    <dbReference type="NCBI Taxonomy" id="2675880"/>
    <lineage>
        <taxon>Eukaryota</taxon>
        <taxon>Fungi</taxon>
        <taxon>Dikarya</taxon>
        <taxon>Ascomycota</taxon>
        <taxon>Pezizomycotina</taxon>
        <taxon>Sordariomycetes</taxon>
        <taxon>Hypocreomycetidae</taxon>
        <taxon>Hypocreales</taxon>
        <taxon>Nectriaceae</taxon>
        <taxon>Fusarium</taxon>
        <taxon>Fusarium incarnatum-equiseti species complex</taxon>
    </lineage>
</organism>
<evidence type="ECO:0000313" key="2">
    <source>
        <dbReference type="Proteomes" id="UP000265631"/>
    </source>
</evidence>
<dbReference type="EMBL" id="PXXK01000179">
    <property type="protein sequence ID" value="RFN49383.1"/>
    <property type="molecule type" value="Genomic_DNA"/>
</dbReference>
<dbReference type="Proteomes" id="UP000265631">
    <property type="component" value="Unassembled WGS sequence"/>
</dbReference>
<protein>
    <recommendedName>
        <fullName evidence="3">F-box domain-containing protein</fullName>
    </recommendedName>
</protein>
<name>A0A395MPP7_9HYPO</name>
<dbReference type="AlphaFoldDB" id="A0A395MPP7"/>
<accession>A0A395MPP7</accession>
<comment type="caution">
    <text evidence="1">The sequence shown here is derived from an EMBL/GenBank/DDBJ whole genome shotgun (WGS) entry which is preliminary data.</text>
</comment>